<feature type="domain" description="RNase III" evidence="2">
    <location>
        <begin position="97"/>
        <end position="126"/>
    </location>
</feature>
<dbReference type="STRING" id="6689.A0A3R7MKG4"/>
<organism evidence="3 4">
    <name type="scientific">Penaeus vannamei</name>
    <name type="common">Whiteleg shrimp</name>
    <name type="synonym">Litopenaeus vannamei</name>
    <dbReference type="NCBI Taxonomy" id="6689"/>
    <lineage>
        <taxon>Eukaryota</taxon>
        <taxon>Metazoa</taxon>
        <taxon>Ecdysozoa</taxon>
        <taxon>Arthropoda</taxon>
        <taxon>Crustacea</taxon>
        <taxon>Multicrustacea</taxon>
        <taxon>Malacostraca</taxon>
        <taxon>Eumalacostraca</taxon>
        <taxon>Eucarida</taxon>
        <taxon>Decapoda</taxon>
        <taxon>Dendrobranchiata</taxon>
        <taxon>Penaeoidea</taxon>
        <taxon>Penaeidae</taxon>
        <taxon>Penaeus</taxon>
    </lineage>
</organism>
<sequence length="129" mass="14585">MSDDASKDNKVENQSSCYNPWTEHEVSDKSIADCTEAITGAYLLVCGDKAAASFLDWLGIGVFKGKSLLMEPKIVRTACVREECAQDIEMFYRRAVLKRLEEKIGYSFRDRSFIVQAVTHSSYRNNLVC</sequence>
<dbReference type="GO" id="GO:0031054">
    <property type="term" value="P:pre-miRNA processing"/>
    <property type="evidence" value="ECO:0007669"/>
    <property type="project" value="TreeGrafter"/>
</dbReference>
<keyword evidence="4" id="KW-1185">Reference proteome</keyword>
<reference evidence="3 4" key="1">
    <citation type="submission" date="2018-04" db="EMBL/GenBank/DDBJ databases">
        <authorList>
            <person name="Zhang X."/>
            <person name="Yuan J."/>
            <person name="Li F."/>
            <person name="Xiang J."/>
        </authorList>
    </citation>
    <scope>NUCLEOTIDE SEQUENCE [LARGE SCALE GENOMIC DNA]</scope>
    <source>
        <tissue evidence="3">Muscle</tissue>
    </source>
</reference>
<protein>
    <submittedName>
        <fullName evidence="3">Dicer 2</fullName>
    </submittedName>
</protein>
<evidence type="ECO:0000313" key="4">
    <source>
        <dbReference type="Proteomes" id="UP000283509"/>
    </source>
</evidence>
<dbReference type="InterPro" id="IPR036389">
    <property type="entry name" value="RNase_III_sf"/>
</dbReference>
<dbReference type="AlphaFoldDB" id="A0A3R7MKG4"/>
<dbReference type="GO" id="GO:0003723">
    <property type="term" value="F:RNA binding"/>
    <property type="evidence" value="ECO:0007669"/>
    <property type="project" value="TreeGrafter"/>
</dbReference>
<name>A0A3R7MKG4_PENVA</name>
<dbReference type="EMBL" id="QCYY01000588">
    <property type="protein sequence ID" value="ROT84143.1"/>
    <property type="molecule type" value="Genomic_DNA"/>
</dbReference>
<dbReference type="Proteomes" id="UP000283509">
    <property type="component" value="Unassembled WGS sequence"/>
</dbReference>
<dbReference type="GO" id="GO:0030422">
    <property type="term" value="P:siRNA processing"/>
    <property type="evidence" value="ECO:0007669"/>
    <property type="project" value="TreeGrafter"/>
</dbReference>
<dbReference type="GO" id="GO:0004525">
    <property type="term" value="F:ribonuclease III activity"/>
    <property type="evidence" value="ECO:0007669"/>
    <property type="project" value="InterPro"/>
</dbReference>
<keyword evidence="1" id="KW-0378">Hydrolase</keyword>
<dbReference type="PANTHER" id="PTHR14950:SF37">
    <property type="entry name" value="ENDORIBONUCLEASE DICER"/>
    <property type="match status" value="1"/>
</dbReference>
<dbReference type="GO" id="GO:0004530">
    <property type="term" value="F:deoxyribonuclease I activity"/>
    <property type="evidence" value="ECO:0007669"/>
    <property type="project" value="TreeGrafter"/>
</dbReference>
<evidence type="ECO:0000313" key="3">
    <source>
        <dbReference type="EMBL" id="ROT84143.1"/>
    </source>
</evidence>
<proteinExistence type="predicted"/>
<dbReference type="GO" id="GO:0005737">
    <property type="term" value="C:cytoplasm"/>
    <property type="evidence" value="ECO:0007669"/>
    <property type="project" value="TreeGrafter"/>
</dbReference>
<dbReference type="PANTHER" id="PTHR14950">
    <property type="entry name" value="DICER-RELATED"/>
    <property type="match status" value="1"/>
</dbReference>
<dbReference type="Gene3D" id="1.10.1520.10">
    <property type="entry name" value="Ribonuclease III domain"/>
    <property type="match status" value="2"/>
</dbReference>
<accession>A0A3R7MKG4</accession>
<dbReference type="GO" id="GO:0006309">
    <property type="term" value="P:apoptotic DNA fragmentation"/>
    <property type="evidence" value="ECO:0007669"/>
    <property type="project" value="TreeGrafter"/>
</dbReference>
<dbReference type="InterPro" id="IPR000999">
    <property type="entry name" value="RNase_III_dom"/>
</dbReference>
<dbReference type="SUPFAM" id="SSF69065">
    <property type="entry name" value="RNase III domain-like"/>
    <property type="match status" value="2"/>
</dbReference>
<reference evidence="3 4" key="2">
    <citation type="submission" date="2019-01" db="EMBL/GenBank/DDBJ databases">
        <title>The decoding of complex shrimp genome reveals the adaptation for benthos swimmer, frequently molting mechanism and breeding impact on genome.</title>
        <authorList>
            <person name="Sun Y."/>
            <person name="Gao Y."/>
            <person name="Yu Y."/>
        </authorList>
    </citation>
    <scope>NUCLEOTIDE SEQUENCE [LARGE SCALE GENOMIC DNA]</scope>
    <source>
        <tissue evidence="3">Muscle</tissue>
    </source>
</reference>
<gene>
    <name evidence="3" type="ORF">C7M84_022664</name>
</gene>
<comment type="caution">
    <text evidence="3">The sequence shown here is derived from an EMBL/GenBank/DDBJ whole genome shotgun (WGS) entry which is preliminary data.</text>
</comment>
<evidence type="ECO:0000256" key="1">
    <source>
        <dbReference type="ARBA" id="ARBA00022801"/>
    </source>
</evidence>
<dbReference type="GO" id="GO:0005634">
    <property type="term" value="C:nucleus"/>
    <property type="evidence" value="ECO:0007669"/>
    <property type="project" value="TreeGrafter"/>
</dbReference>
<dbReference type="OrthoDB" id="2392202at2759"/>
<dbReference type="PROSITE" id="PS50142">
    <property type="entry name" value="RNASE_3_2"/>
    <property type="match status" value="1"/>
</dbReference>
<evidence type="ECO:0000259" key="2">
    <source>
        <dbReference type="PROSITE" id="PS50142"/>
    </source>
</evidence>